<evidence type="ECO:0000256" key="1">
    <source>
        <dbReference type="SAM" id="MobiDB-lite"/>
    </source>
</evidence>
<proteinExistence type="predicted"/>
<organism evidence="2">
    <name type="scientific">Emiliania huxleyi</name>
    <name type="common">Coccolithophore</name>
    <name type="synonym">Pontosphaera huxleyi</name>
    <dbReference type="NCBI Taxonomy" id="2903"/>
    <lineage>
        <taxon>Eukaryota</taxon>
        <taxon>Haptista</taxon>
        <taxon>Haptophyta</taxon>
        <taxon>Prymnesiophyceae</taxon>
        <taxon>Isochrysidales</taxon>
        <taxon>Noelaerhabdaceae</taxon>
        <taxon>Emiliania</taxon>
    </lineage>
</organism>
<sequence>MTDGGKHRRQKDVRESTESERQEANTCATQAIDESLSSLPVYLAGCRELLVLAGETYTRRLWCVMEMLVFLRMGGSADRVTVLPVPTRSDARSSNAFETMLRRTASLFEAFDAREASCFHPEDRQRLLGVMEAGFGSLPVFNTVVRRIFAGAVDRLDRDQSSRDLLWDAALSVRGSFATDSGGQSSRLGPSPRSSHAWPRSQRSAPAPSRRSAAVLGQSRRSVAETYSDRTITHTEEGEAEGGGGGEGAMYPAVLRLASLMRQLTGTSEADGGGGRGRSVPPAVALVRSGTAPEMEMC</sequence>
<feature type="compositionally biased region" description="Basic and acidic residues" evidence="1">
    <location>
        <begin position="12"/>
        <end position="23"/>
    </location>
</feature>
<name>A0A6V2RZS4_EMIHU</name>
<dbReference type="AlphaFoldDB" id="A0A6V2RZS4"/>
<dbReference type="EMBL" id="HBIR01027256">
    <property type="protein sequence ID" value="CAE0555084.1"/>
    <property type="molecule type" value="Transcribed_RNA"/>
</dbReference>
<feature type="compositionally biased region" description="Low complexity" evidence="1">
    <location>
        <begin position="199"/>
        <end position="214"/>
    </location>
</feature>
<accession>A0A6V2RZS4</accession>
<feature type="region of interest" description="Disordered" evidence="1">
    <location>
        <begin position="1"/>
        <end position="25"/>
    </location>
</feature>
<dbReference type="EMBL" id="HBIR01027258">
    <property type="protein sequence ID" value="CAE0555088.1"/>
    <property type="molecule type" value="Transcribed_RNA"/>
</dbReference>
<protein>
    <submittedName>
        <fullName evidence="2">Uncharacterized protein</fullName>
    </submittedName>
</protein>
<feature type="region of interest" description="Disordered" evidence="1">
    <location>
        <begin position="178"/>
        <end position="249"/>
    </location>
</feature>
<feature type="compositionally biased region" description="Basic and acidic residues" evidence="1">
    <location>
        <begin position="227"/>
        <end position="237"/>
    </location>
</feature>
<feature type="compositionally biased region" description="Basic residues" evidence="1">
    <location>
        <begin position="1"/>
        <end position="11"/>
    </location>
</feature>
<feature type="compositionally biased region" description="Polar residues" evidence="1">
    <location>
        <begin position="178"/>
        <end position="194"/>
    </location>
</feature>
<reference evidence="2" key="1">
    <citation type="submission" date="2021-01" db="EMBL/GenBank/DDBJ databases">
        <authorList>
            <person name="Corre E."/>
            <person name="Pelletier E."/>
            <person name="Niang G."/>
            <person name="Scheremetjew M."/>
            <person name="Finn R."/>
            <person name="Kale V."/>
            <person name="Holt S."/>
            <person name="Cochrane G."/>
            <person name="Meng A."/>
            <person name="Brown T."/>
            <person name="Cohen L."/>
        </authorList>
    </citation>
    <scope>NUCLEOTIDE SEQUENCE</scope>
    <source>
        <strain evidence="2">379</strain>
    </source>
</reference>
<evidence type="ECO:0000313" key="2">
    <source>
        <dbReference type="EMBL" id="CAE0555084.1"/>
    </source>
</evidence>
<evidence type="ECO:0000313" key="3">
    <source>
        <dbReference type="EMBL" id="CAE0555088.1"/>
    </source>
</evidence>
<gene>
    <name evidence="2" type="ORF">EHUX00137_LOCUS21017</name>
    <name evidence="3" type="ORF">EHUX00137_LOCUS21019</name>
</gene>